<accession>A0A8D8DGN8</accession>
<name>A0A8D8DGN8_CULPI</name>
<feature type="compositionally biased region" description="Polar residues" evidence="1">
    <location>
        <begin position="22"/>
        <end position="40"/>
    </location>
</feature>
<feature type="region of interest" description="Disordered" evidence="1">
    <location>
        <begin position="86"/>
        <end position="111"/>
    </location>
</feature>
<protein>
    <submittedName>
        <fullName evidence="2">(northern house mosquito) hypothetical protein</fullName>
    </submittedName>
</protein>
<dbReference type="AlphaFoldDB" id="A0A8D8DGN8"/>
<proteinExistence type="predicted"/>
<reference evidence="2" key="1">
    <citation type="submission" date="2021-05" db="EMBL/GenBank/DDBJ databases">
        <authorList>
            <person name="Alioto T."/>
            <person name="Alioto T."/>
            <person name="Gomez Garrido J."/>
        </authorList>
    </citation>
    <scope>NUCLEOTIDE SEQUENCE</scope>
</reference>
<dbReference type="EMBL" id="HBUE01017940">
    <property type="protein sequence ID" value="CAG6451239.1"/>
    <property type="molecule type" value="Transcribed_RNA"/>
</dbReference>
<evidence type="ECO:0000313" key="2">
    <source>
        <dbReference type="EMBL" id="CAG6511203.1"/>
    </source>
</evidence>
<evidence type="ECO:0000256" key="1">
    <source>
        <dbReference type="SAM" id="MobiDB-lite"/>
    </source>
</evidence>
<feature type="region of interest" description="Disordered" evidence="1">
    <location>
        <begin position="1"/>
        <end position="62"/>
    </location>
</feature>
<dbReference type="EMBL" id="HBUE01268083">
    <property type="protein sequence ID" value="CAG6562609.1"/>
    <property type="molecule type" value="Transcribed_RNA"/>
</dbReference>
<dbReference type="EMBL" id="HBUE01162885">
    <property type="protein sequence ID" value="CAG6511203.1"/>
    <property type="molecule type" value="Transcribed_RNA"/>
</dbReference>
<organism evidence="2">
    <name type="scientific">Culex pipiens</name>
    <name type="common">House mosquito</name>
    <dbReference type="NCBI Taxonomy" id="7175"/>
    <lineage>
        <taxon>Eukaryota</taxon>
        <taxon>Metazoa</taxon>
        <taxon>Ecdysozoa</taxon>
        <taxon>Arthropoda</taxon>
        <taxon>Hexapoda</taxon>
        <taxon>Insecta</taxon>
        <taxon>Pterygota</taxon>
        <taxon>Neoptera</taxon>
        <taxon>Endopterygota</taxon>
        <taxon>Diptera</taxon>
        <taxon>Nematocera</taxon>
        <taxon>Culicoidea</taxon>
        <taxon>Culicidae</taxon>
        <taxon>Culicinae</taxon>
        <taxon>Culicini</taxon>
        <taxon>Culex</taxon>
        <taxon>Culex</taxon>
    </lineage>
</organism>
<sequence length="111" mass="12623">MHPSSSRDCPSFLRPKREIDATASTINRDNTKRQASNGLHCNNYPDADRRSPSENTRVISSRMRQRLTISSRICTTVWKRCSSRKLSKHLMGDGSEGREGNMGEMRQPTMP</sequence>